<keyword evidence="2" id="KW-0732">Signal</keyword>
<keyword evidence="1" id="KW-0812">Transmembrane</keyword>
<evidence type="ECO:0000313" key="3">
    <source>
        <dbReference type="EMBL" id="CDJ56698.1"/>
    </source>
</evidence>
<dbReference type="RefSeq" id="XP_013333349.1">
    <property type="nucleotide sequence ID" value="XM_013477895.1"/>
</dbReference>
<feature type="chain" id="PRO_5005713769" evidence="2">
    <location>
        <begin position="23"/>
        <end position="1070"/>
    </location>
</feature>
<reference evidence="3" key="1">
    <citation type="submission" date="2013-10" db="EMBL/GenBank/DDBJ databases">
        <title>Genomic analysis of the causative agents of coccidiosis in chickens.</title>
        <authorList>
            <person name="Reid A.J."/>
            <person name="Blake D."/>
            <person name="Billington K."/>
            <person name="Browne H."/>
            <person name="Dunn M."/>
            <person name="Hung S."/>
            <person name="Kawahara F."/>
            <person name="Miranda-Saavedra D."/>
            <person name="Mourier T."/>
            <person name="Nagra H."/>
            <person name="Otto T.D."/>
            <person name="Rawlings N."/>
            <person name="Sanchez A."/>
            <person name="Sanders M."/>
            <person name="Subramaniam C."/>
            <person name="Tay Y."/>
            <person name="Dear P."/>
            <person name="Doerig C."/>
            <person name="Gruber A."/>
            <person name="Parkinson J."/>
            <person name="Shirley M."/>
            <person name="Wan K.L."/>
            <person name="Berriman M."/>
            <person name="Tomley F."/>
            <person name="Pain A."/>
        </authorList>
    </citation>
    <scope>NUCLEOTIDE SEQUENCE [LARGE SCALE GENOMIC DNA]</scope>
    <source>
        <strain evidence="3">Weybridge</strain>
    </source>
</reference>
<dbReference type="OMA" id="GLEYSMP"/>
<dbReference type="OrthoDB" id="346922at2759"/>
<keyword evidence="1" id="KW-1133">Transmembrane helix</keyword>
<feature type="transmembrane region" description="Helical" evidence="1">
    <location>
        <begin position="966"/>
        <end position="985"/>
    </location>
</feature>
<dbReference type="Proteomes" id="UP000030763">
    <property type="component" value="Unassembled WGS sequence"/>
</dbReference>
<dbReference type="EMBL" id="HG719071">
    <property type="protein sequence ID" value="CDJ56698.1"/>
    <property type="molecule type" value="Genomic_DNA"/>
</dbReference>
<keyword evidence="4" id="KW-1185">Reference proteome</keyword>
<evidence type="ECO:0000256" key="1">
    <source>
        <dbReference type="SAM" id="Phobius"/>
    </source>
</evidence>
<dbReference type="VEuPathDB" id="ToxoDB:EMWEY_00022330"/>
<feature type="signal peptide" evidence="2">
    <location>
        <begin position="1"/>
        <end position="22"/>
    </location>
</feature>
<gene>
    <name evidence="3" type="ORF">EMWEY_00022330</name>
</gene>
<evidence type="ECO:0000256" key="2">
    <source>
        <dbReference type="SAM" id="SignalP"/>
    </source>
</evidence>
<evidence type="ECO:0000313" key="4">
    <source>
        <dbReference type="Proteomes" id="UP000030763"/>
    </source>
</evidence>
<accession>U6M0T1</accession>
<keyword evidence="1" id="KW-0472">Membrane</keyword>
<name>U6M0T1_EIMMA</name>
<organism evidence="3 4">
    <name type="scientific">Eimeria maxima</name>
    <name type="common">Coccidian parasite</name>
    <dbReference type="NCBI Taxonomy" id="5804"/>
    <lineage>
        <taxon>Eukaryota</taxon>
        <taxon>Sar</taxon>
        <taxon>Alveolata</taxon>
        <taxon>Apicomplexa</taxon>
        <taxon>Conoidasida</taxon>
        <taxon>Coccidia</taxon>
        <taxon>Eucoccidiorida</taxon>
        <taxon>Eimeriorina</taxon>
        <taxon>Eimeriidae</taxon>
        <taxon>Eimeria</taxon>
    </lineage>
</organism>
<sequence>MKLTGLESFVAGWLMFLAFASAEEGLSNRLDSRSSIRGNADGFLDEIKLYLLDTPLRLPKGLDPMEPSSAATAESNLAVLENFLEDKEMLEALDSAKLQVCAKLQDTTCRGHLKSISCETVNITELRHSVIQTEAHINSTDGDTAACDDALRHGLILFDILVIVQPIKEFQRHPSAGPRHALNSLFSALNVATVGDAHESGQTRSTEAARPSSSSTIFAEEFIEMQKHKNRAKTSQETSERTTAFPGVLESILSTFPGPYLAFAGAGGPIAEMHAIEHMNNLQQMLPTEGLEYSMPLERYAGGRINFRRLCMSFRADRGAELLLDTPCLYEDTVLARLEATAEKSSVPAAEETALLESTPHAQEQGETPSKTASKNAELDFLLLAIRGGNHRAAAHLLESALCKKVVKKLGSRAARLIARIDNLLNSTAKEAACGRASGKCPKKAISKQSPLQTIGKQPAVLSRFHMRGTVGHSIFRVFFFLSGNRWKNSKELTACTDSVDNILRNFAALVSERATSVLLSRWLPHTVRRLMKKFLRRKYSKRHLRFLLSKLPPDFYVKLSSCIEVLVHPLVFVHLNQLAFTGSELSGARSPAGGLSEKLDNLIADAATEGLPQHLKKKLQSGEETTVKDFNGINFAHVHPPKLRTWQEYLKLELENSLATWLMKPSSRERIENECRGGRGSNIVALFRDCMDLLKSSDAENLTLIGKLVSPRETSAGRPLLLKSLIYRLLRLPAYKVRHHSFVAMNIRITEALELVRALVEVYTQNMGVFENQEVFMTAVIDLFAHLEEKSRTASGGPLGVPHSVLVPPLHRQYASLPKANRLKELRDSAMNKFFRHIWTLIFSVSANNILNAGNLDSLEKTFSDEAWKESINDPFQARDMKLLLNGHSERVSSGFPQTRKAVWKSRVTEGVTEIANTGNETGQASMTTGCPPIGLCMDDSGNVFVGNPRGSPALTALQAIMKTGIMASIAVLASPLIAVYNIAVSQFRILSRLEMALGNTCKQLVNRLAKSRAATNIKKLFATKQDRKQMREAAAARKSASLGDEIEQSLTAFFQGHEQQRCQRDNSE</sequence>
<protein>
    <submittedName>
        <fullName evidence="3">Uncharacterized protein</fullName>
    </submittedName>
</protein>
<proteinExistence type="predicted"/>
<dbReference type="AlphaFoldDB" id="U6M0T1"/>
<reference evidence="3" key="2">
    <citation type="submission" date="2013-10" db="EMBL/GenBank/DDBJ databases">
        <authorList>
            <person name="Aslett M."/>
        </authorList>
    </citation>
    <scope>NUCLEOTIDE SEQUENCE [LARGE SCALE GENOMIC DNA]</scope>
    <source>
        <strain evidence="3">Weybridge</strain>
    </source>
</reference>
<dbReference type="GeneID" id="25336219"/>